<dbReference type="GO" id="GO:0003676">
    <property type="term" value="F:nucleic acid binding"/>
    <property type="evidence" value="ECO:0007669"/>
    <property type="project" value="InterPro"/>
</dbReference>
<dbReference type="InterPro" id="IPR036236">
    <property type="entry name" value="Znf_C2H2_sf"/>
</dbReference>
<evidence type="ECO:0000256" key="1">
    <source>
        <dbReference type="SAM" id="MobiDB-lite"/>
    </source>
</evidence>
<accession>A0A8S1BWB6</accession>
<dbReference type="Pfam" id="PF12874">
    <property type="entry name" value="zf-met"/>
    <property type="match status" value="4"/>
</dbReference>
<proteinExistence type="predicted"/>
<dbReference type="PANTHER" id="PTHR46786:SF1">
    <property type="entry name" value="ZINC FINGER MATRIN-TYPE PROTEIN 3"/>
    <property type="match status" value="1"/>
</dbReference>
<dbReference type="Proteomes" id="UP000494165">
    <property type="component" value="Unassembled WGS sequence"/>
</dbReference>
<evidence type="ECO:0000259" key="2">
    <source>
        <dbReference type="PROSITE" id="PS00028"/>
    </source>
</evidence>
<dbReference type="PROSITE" id="PS00028">
    <property type="entry name" value="ZINC_FINGER_C2H2_1"/>
    <property type="match status" value="2"/>
</dbReference>
<dbReference type="SUPFAM" id="SSF57667">
    <property type="entry name" value="beta-beta-alpha zinc fingers"/>
    <property type="match status" value="4"/>
</dbReference>
<sequence>MAWKNQNNHHWAPNPKQNQYYSELPPPPMPQFDQNFTIPSCPMGGPPFRPEPRFRSPMADVEYDGPPGERKKRFPYRGPAPHRNPAPGPLGLTGPWQNMGGAPPVPNFRNNNRRGSFRGRAPGPLRPPPHFTNGGPPHGNFHPPPAPFVKDFPKFKKASPYNMTVNPTGKVDVAAAKQKLLETVLDKKYVGLPKELLDMFSPLKCDLCNAKMNSNAMAKLHYSGKTHEKKVRQFMSNHCEGAPPAAPAAKKPKLSEEEKPILITAKMQLDEEEASAPATEDAASQQNEKTATAVIQSQKMECVHCNVSFVNPNQATQHFMSRNHSRKMRGLDPPKNAKYYNPNTCEWQAKPMALPAEDLTGRFGIGSEFSRPLDSPPFVSSTSKAPPDKSLKVYCDVCDCFTTSEEQMQNHLKGSRHQKKWAAKQKAQANLPQGIFLEEAAPKEPSINAVIKELKQVGKKAAAATDMSNYRTPSGNYYCSICNLSVNSESQFKSHSDSKKHKAKLAGGKPSPSGKNGSAKWEAPPALEEKTSNSSFGLIPADDELSRN</sequence>
<dbReference type="Gene3D" id="3.30.160.60">
    <property type="entry name" value="Classic Zinc Finger"/>
    <property type="match status" value="4"/>
</dbReference>
<protein>
    <recommendedName>
        <fullName evidence="2">C2H2-type domain-containing protein</fullName>
    </recommendedName>
</protein>
<evidence type="ECO:0000313" key="4">
    <source>
        <dbReference type="Proteomes" id="UP000494165"/>
    </source>
</evidence>
<feature type="region of interest" description="Disordered" evidence="1">
    <location>
        <begin position="493"/>
        <end position="548"/>
    </location>
</feature>
<comment type="caution">
    <text evidence="3">The sequence shown here is derived from an EMBL/GenBank/DDBJ whole genome shotgun (WGS) entry which is preliminary data.</text>
</comment>
<feature type="compositionally biased region" description="Polar residues" evidence="1">
    <location>
        <begin position="1"/>
        <end position="21"/>
    </location>
</feature>
<reference evidence="3 4" key="1">
    <citation type="submission" date="2020-04" db="EMBL/GenBank/DDBJ databases">
        <authorList>
            <person name="Alioto T."/>
            <person name="Alioto T."/>
            <person name="Gomez Garrido J."/>
        </authorList>
    </citation>
    <scope>NUCLEOTIDE SEQUENCE [LARGE SCALE GENOMIC DNA]</scope>
</reference>
<feature type="region of interest" description="Disordered" evidence="1">
    <location>
        <begin position="1"/>
        <end position="86"/>
    </location>
</feature>
<organism evidence="3 4">
    <name type="scientific">Cloeon dipterum</name>
    <dbReference type="NCBI Taxonomy" id="197152"/>
    <lineage>
        <taxon>Eukaryota</taxon>
        <taxon>Metazoa</taxon>
        <taxon>Ecdysozoa</taxon>
        <taxon>Arthropoda</taxon>
        <taxon>Hexapoda</taxon>
        <taxon>Insecta</taxon>
        <taxon>Pterygota</taxon>
        <taxon>Palaeoptera</taxon>
        <taxon>Ephemeroptera</taxon>
        <taxon>Pisciforma</taxon>
        <taxon>Baetidae</taxon>
        <taxon>Cloeon</taxon>
    </lineage>
</organism>
<name>A0A8S1BWB6_9INSE</name>
<dbReference type="PANTHER" id="PTHR46786">
    <property type="entry name" value="ZINC FINGER MATRIN-TYPE PROTEIN 3"/>
    <property type="match status" value="1"/>
</dbReference>
<feature type="domain" description="C2H2-type" evidence="2">
    <location>
        <begin position="479"/>
        <end position="501"/>
    </location>
</feature>
<keyword evidence="4" id="KW-1185">Reference proteome</keyword>
<dbReference type="SMART" id="SM00451">
    <property type="entry name" value="ZnF_U1"/>
    <property type="match status" value="4"/>
</dbReference>
<feature type="domain" description="C2H2-type" evidence="2">
    <location>
        <begin position="302"/>
        <end position="324"/>
    </location>
</feature>
<dbReference type="EMBL" id="CADEPI010000004">
    <property type="protein sequence ID" value="CAB3360948.1"/>
    <property type="molecule type" value="Genomic_DNA"/>
</dbReference>
<dbReference type="SMART" id="SM00355">
    <property type="entry name" value="ZnF_C2H2"/>
    <property type="match status" value="4"/>
</dbReference>
<dbReference type="InterPro" id="IPR052644">
    <property type="entry name" value="ZMAT3"/>
</dbReference>
<gene>
    <name evidence="3" type="ORF">CLODIP_2_CD03320</name>
</gene>
<feature type="compositionally biased region" description="Low complexity" evidence="1">
    <location>
        <begin position="506"/>
        <end position="520"/>
    </location>
</feature>
<dbReference type="OrthoDB" id="434647at2759"/>
<dbReference type="GO" id="GO:0008270">
    <property type="term" value="F:zinc ion binding"/>
    <property type="evidence" value="ECO:0007669"/>
    <property type="project" value="InterPro"/>
</dbReference>
<dbReference type="AlphaFoldDB" id="A0A8S1BWB6"/>
<dbReference type="InterPro" id="IPR013087">
    <property type="entry name" value="Znf_C2H2_type"/>
</dbReference>
<dbReference type="InterPro" id="IPR003604">
    <property type="entry name" value="Matrin/U1-like-C_Znf_C2H2"/>
</dbReference>
<evidence type="ECO:0000313" key="3">
    <source>
        <dbReference type="EMBL" id="CAB3360948.1"/>
    </source>
</evidence>